<evidence type="ECO:0000256" key="2">
    <source>
        <dbReference type="ARBA" id="ARBA00005278"/>
    </source>
</evidence>
<evidence type="ECO:0000256" key="5">
    <source>
        <dbReference type="SAM" id="MobiDB-lite"/>
    </source>
</evidence>
<dbReference type="InterPro" id="IPR050768">
    <property type="entry name" value="UPF0353/GerABKA_families"/>
</dbReference>
<dbReference type="RefSeq" id="WP_273841589.1">
    <property type="nucleotide sequence ID" value="NZ_JAQQWT010000004.1"/>
</dbReference>
<proteinExistence type="inferred from homology"/>
<evidence type="ECO:0000313" key="8">
    <source>
        <dbReference type="Proteomes" id="UP001589833"/>
    </source>
</evidence>
<keyword evidence="8" id="KW-1185">Reference proteome</keyword>
<comment type="caution">
    <text evidence="7">The sequence shown here is derived from an EMBL/GenBank/DDBJ whole genome shotgun (WGS) entry which is preliminary data.</text>
</comment>
<keyword evidence="6" id="KW-1133">Transmembrane helix</keyword>
<name>A0ABV6NFA2_9BACI</name>
<dbReference type="PIRSF" id="PIRSF005690">
    <property type="entry name" value="GerBA"/>
    <property type="match status" value="1"/>
</dbReference>
<feature type="transmembrane region" description="Helical" evidence="6">
    <location>
        <begin position="443"/>
        <end position="465"/>
    </location>
</feature>
<dbReference type="InterPro" id="IPR004995">
    <property type="entry name" value="Spore_Ger"/>
</dbReference>
<feature type="compositionally biased region" description="Polar residues" evidence="5">
    <location>
        <begin position="511"/>
        <end position="529"/>
    </location>
</feature>
<feature type="transmembrane region" description="Helical" evidence="6">
    <location>
        <begin position="320"/>
        <end position="342"/>
    </location>
</feature>
<reference evidence="7 8" key="1">
    <citation type="submission" date="2024-09" db="EMBL/GenBank/DDBJ databases">
        <authorList>
            <person name="Sun Q."/>
            <person name="Mori K."/>
        </authorList>
    </citation>
    <scope>NUCLEOTIDE SEQUENCE [LARGE SCALE GENOMIC DNA]</scope>
    <source>
        <strain evidence="7 8">NCAIM B.02301</strain>
    </source>
</reference>
<comment type="similarity">
    <text evidence="2 4">Belongs to the GerABKA family.</text>
</comment>
<sequence length="535" mass="59613">MLRKFRYAKKIQSLKSSSQNKTKVSQNLDQKLVEDINENLTQLKNIVGQSNDIKFREFDIYFRTSTKVFICFLDGLVNETSINSYIVKPLMEPNYVKETDPNLSADVLALIKKRMISTSTMQEINTIEAVFTSVLTGETVIFIDGYASALAVGTQGFEARSVEQPDTESSVRGSREGFNEVLKVNTALVRRKINNPNLVFEDMQVGKQTKTKIRIAYINDIADSKIVDEVRNRIERIETDVILESGYIEQFIEDHPYSIFPTVGNSERPDKVAAKILEGRVAIFCDGTPFVLTVPNVFIESIQVPEDYYSRPFLSTMMRLLRVLALFLTVGTPALFVAVATYHQEMVPSLLLITMAAAEEKVPFPVFIEAFIMILVFELLKEAGVRMPRPVGSAISIVGALVIGEAAVQAGLVSAPMVIVVALTAISGFVVSALTDAAVLARFVLLIMAAIFGFYGILMGTLILLGHMCSLRSFGTPYLTPMAPIVWSEWKDAIVRLPLWSFQSRPQSLTWSTSKRQEGQQNKPQNPTMTEEDKS</sequence>
<evidence type="ECO:0000256" key="1">
    <source>
        <dbReference type="ARBA" id="ARBA00004141"/>
    </source>
</evidence>
<feature type="transmembrane region" description="Helical" evidence="6">
    <location>
        <begin position="362"/>
        <end position="380"/>
    </location>
</feature>
<feature type="transmembrane region" description="Helical" evidence="6">
    <location>
        <begin position="392"/>
        <end position="412"/>
    </location>
</feature>
<keyword evidence="3 4" id="KW-0472">Membrane</keyword>
<feature type="transmembrane region" description="Helical" evidence="6">
    <location>
        <begin position="418"/>
        <end position="436"/>
    </location>
</feature>
<dbReference type="PANTHER" id="PTHR22550:SF5">
    <property type="entry name" value="LEUCINE ZIPPER PROTEIN 4"/>
    <property type="match status" value="1"/>
</dbReference>
<organism evidence="7 8">
    <name type="scientific">Halalkalibacter alkalisediminis</name>
    <dbReference type="NCBI Taxonomy" id="935616"/>
    <lineage>
        <taxon>Bacteria</taxon>
        <taxon>Bacillati</taxon>
        <taxon>Bacillota</taxon>
        <taxon>Bacilli</taxon>
        <taxon>Bacillales</taxon>
        <taxon>Bacillaceae</taxon>
        <taxon>Halalkalibacter</taxon>
    </lineage>
</organism>
<feature type="region of interest" description="Disordered" evidence="5">
    <location>
        <begin position="511"/>
        <end position="535"/>
    </location>
</feature>
<dbReference type="Proteomes" id="UP001589833">
    <property type="component" value="Unassembled WGS sequence"/>
</dbReference>
<accession>A0ABV6NFA2</accession>
<evidence type="ECO:0000256" key="4">
    <source>
        <dbReference type="PIRNR" id="PIRNR005690"/>
    </source>
</evidence>
<comment type="subcellular location">
    <subcellularLocation>
        <location evidence="4">Cell membrane</location>
    </subcellularLocation>
    <subcellularLocation>
        <location evidence="1">Membrane</location>
        <topology evidence="1">Multi-pass membrane protein</topology>
    </subcellularLocation>
</comment>
<gene>
    <name evidence="7" type="ORF">ACFFH4_10330</name>
</gene>
<keyword evidence="6" id="KW-0812">Transmembrane</keyword>
<dbReference type="Pfam" id="PF03323">
    <property type="entry name" value="GerA"/>
    <property type="match status" value="1"/>
</dbReference>
<evidence type="ECO:0000256" key="6">
    <source>
        <dbReference type="SAM" id="Phobius"/>
    </source>
</evidence>
<dbReference type="PANTHER" id="PTHR22550">
    <property type="entry name" value="SPORE GERMINATION PROTEIN"/>
    <property type="match status" value="1"/>
</dbReference>
<protein>
    <submittedName>
        <fullName evidence="7">Spore germination protein</fullName>
    </submittedName>
</protein>
<evidence type="ECO:0000256" key="3">
    <source>
        <dbReference type="ARBA" id="ARBA00023136"/>
    </source>
</evidence>
<evidence type="ECO:0000313" key="7">
    <source>
        <dbReference type="EMBL" id="MFC0559445.1"/>
    </source>
</evidence>
<dbReference type="EMBL" id="JBHLTR010000013">
    <property type="protein sequence ID" value="MFC0559445.1"/>
    <property type="molecule type" value="Genomic_DNA"/>
</dbReference>